<sequence>MADGTRARIMEESIKGVQEDQKIMRQELNAVVVAMSSLQSSINELIKRTESGSGKKPSGSTSGHDSEGVGLRQQFPEFHLEDKVGAKREGIVMNPALLDPQSSAQIQEVQTKPIRKSERTKEQPKKFTDYIMCATSDSG</sequence>
<reference evidence="2 3" key="1">
    <citation type="submission" date="2019-05" db="EMBL/GenBank/DDBJ databases">
        <title>Mikania micrantha, genome provides insights into the molecular mechanism of rapid growth.</title>
        <authorList>
            <person name="Liu B."/>
        </authorList>
    </citation>
    <scope>NUCLEOTIDE SEQUENCE [LARGE SCALE GENOMIC DNA]</scope>
    <source>
        <strain evidence="2">NLD-2019</strain>
        <tissue evidence="2">Leaf</tissue>
    </source>
</reference>
<proteinExistence type="predicted"/>
<feature type="region of interest" description="Disordered" evidence="1">
    <location>
        <begin position="44"/>
        <end position="71"/>
    </location>
</feature>
<feature type="region of interest" description="Disordered" evidence="1">
    <location>
        <begin position="102"/>
        <end position="124"/>
    </location>
</feature>
<dbReference type="EMBL" id="SZYD01000014">
    <property type="protein sequence ID" value="KAD4178952.1"/>
    <property type="molecule type" value="Genomic_DNA"/>
</dbReference>
<protein>
    <submittedName>
        <fullName evidence="2">Uncharacterized protein</fullName>
    </submittedName>
</protein>
<organism evidence="2 3">
    <name type="scientific">Mikania micrantha</name>
    <name type="common">bitter vine</name>
    <dbReference type="NCBI Taxonomy" id="192012"/>
    <lineage>
        <taxon>Eukaryota</taxon>
        <taxon>Viridiplantae</taxon>
        <taxon>Streptophyta</taxon>
        <taxon>Embryophyta</taxon>
        <taxon>Tracheophyta</taxon>
        <taxon>Spermatophyta</taxon>
        <taxon>Magnoliopsida</taxon>
        <taxon>eudicotyledons</taxon>
        <taxon>Gunneridae</taxon>
        <taxon>Pentapetalae</taxon>
        <taxon>asterids</taxon>
        <taxon>campanulids</taxon>
        <taxon>Asterales</taxon>
        <taxon>Asteraceae</taxon>
        <taxon>Asteroideae</taxon>
        <taxon>Heliantheae alliance</taxon>
        <taxon>Eupatorieae</taxon>
        <taxon>Mikania</taxon>
    </lineage>
</organism>
<name>A0A5N6MZW7_9ASTR</name>
<feature type="compositionally biased region" description="Low complexity" evidence="1">
    <location>
        <begin position="51"/>
        <end position="63"/>
    </location>
</feature>
<comment type="caution">
    <text evidence="2">The sequence shown here is derived from an EMBL/GenBank/DDBJ whole genome shotgun (WGS) entry which is preliminary data.</text>
</comment>
<feature type="compositionally biased region" description="Basic and acidic residues" evidence="1">
    <location>
        <begin position="115"/>
        <end position="124"/>
    </location>
</feature>
<dbReference type="AlphaFoldDB" id="A0A5N6MZW7"/>
<gene>
    <name evidence="2" type="ORF">E3N88_27543</name>
</gene>
<evidence type="ECO:0000313" key="3">
    <source>
        <dbReference type="Proteomes" id="UP000326396"/>
    </source>
</evidence>
<evidence type="ECO:0000313" key="2">
    <source>
        <dbReference type="EMBL" id="KAD4178952.1"/>
    </source>
</evidence>
<evidence type="ECO:0000256" key="1">
    <source>
        <dbReference type="SAM" id="MobiDB-lite"/>
    </source>
</evidence>
<dbReference type="Proteomes" id="UP000326396">
    <property type="component" value="Linkage Group LG4"/>
</dbReference>
<keyword evidence="3" id="KW-1185">Reference proteome</keyword>
<accession>A0A5N6MZW7</accession>